<evidence type="ECO:0000313" key="6">
    <source>
        <dbReference type="Proteomes" id="UP000838412"/>
    </source>
</evidence>
<accession>A0A8J9YSQ4</accession>
<feature type="domain" description="Carboxylesterase type B" evidence="4">
    <location>
        <begin position="29"/>
        <end position="556"/>
    </location>
</feature>
<sequence>MESTPFFSVVFLLSSALGNVDGNVPPNGPIAKTQFGPVIGIYADEAAIFYGLPFGMPPVGEMRWKPPQPFNTPWAPQTYNATHIRPGCYQTACLYLPDVRQEYGCPRDNKFREDCLHLNIFTPLPFNPSSKLPVAIWFPGKRYKYGSATDLVLDGRFLANKTSAIVVTTNYRLGALGFLVAGEGEGAATGNYGTLDQIAAMQWVQNNIGSFGGDKDRVTIMGQSSGADSVALHLIAENTEYLFKQAVMMSIPFISHKTRAEALQLSKVVAELLNCTTGNMTCFRAAEADQVNKAGSESEPAVPTDIIQKYVEWAPHVDGVTVKTQLLQDMFLQGKFQKKPFILGSTTDEAFPIMYSAWRDSMRKSLYKEVMLSVFLGKAELVLQEYPPDSSRDQRPTLSCASTDHYYACPARRVIRAATDFELPDVWLYRFDQIMTKANDVAVWSQFDQECYSRVCHGSDVPYLFQTLRLAGLNVTDEEQSTADSMAYYFGNFLHTGDPNNSGWRVSSQHQVHPQQPGDVINWPKYSKLSNYVNMKFTAPTNQQEQGYLAEKCDFWDKNFP</sequence>
<dbReference type="AlphaFoldDB" id="A0A8J9YSQ4"/>
<dbReference type="Gene3D" id="3.40.50.1820">
    <property type="entry name" value="alpha/beta hydrolase"/>
    <property type="match status" value="1"/>
</dbReference>
<keyword evidence="2 3" id="KW-0378">Hydrolase</keyword>
<dbReference type="InterPro" id="IPR029058">
    <property type="entry name" value="AB_hydrolase_fold"/>
</dbReference>
<evidence type="ECO:0000313" key="5">
    <source>
        <dbReference type="EMBL" id="CAH1240659.1"/>
    </source>
</evidence>
<evidence type="ECO:0000256" key="2">
    <source>
        <dbReference type="ARBA" id="ARBA00022801"/>
    </source>
</evidence>
<evidence type="ECO:0000256" key="1">
    <source>
        <dbReference type="ARBA" id="ARBA00005964"/>
    </source>
</evidence>
<feature type="chain" id="PRO_5035489039" description="Carboxylic ester hydrolase" evidence="3">
    <location>
        <begin position="23"/>
        <end position="561"/>
    </location>
</feature>
<proteinExistence type="inferred from homology"/>
<dbReference type="InterPro" id="IPR002018">
    <property type="entry name" value="CarbesteraseB"/>
</dbReference>
<organism evidence="5 6">
    <name type="scientific">Branchiostoma lanceolatum</name>
    <name type="common">Common lancelet</name>
    <name type="synonym">Amphioxus lanceolatum</name>
    <dbReference type="NCBI Taxonomy" id="7740"/>
    <lineage>
        <taxon>Eukaryota</taxon>
        <taxon>Metazoa</taxon>
        <taxon>Chordata</taxon>
        <taxon>Cephalochordata</taxon>
        <taxon>Leptocardii</taxon>
        <taxon>Amphioxiformes</taxon>
        <taxon>Branchiostomatidae</taxon>
        <taxon>Branchiostoma</taxon>
    </lineage>
</organism>
<dbReference type="PROSITE" id="PS00122">
    <property type="entry name" value="CARBOXYLESTERASE_B_1"/>
    <property type="match status" value="1"/>
</dbReference>
<keyword evidence="6" id="KW-1185">Reference proteome</keyword>
<dbReference type="Pfam" id="PF00135">
    <property type="entry name" value="COesterase"/>
    <property type="match status" value="1"/>
</dbReference>
<dbReference type="SUPFAM" id="SSF53474">
    <property type="entry name" value="alpha/beta-Hydrolases"/>
    <property type="match status" value="1"/>
</dbReference>
<dbReference type="PANTHER" id="PTHR45570:SF1">
    <property type="entry name" value="CARBOXYLIC ESTER HYDROLASE"/>
    <property type="match status" value="1"/>
</dbReference>
<name>A0A8J9YSQ4_BRALA</name>
<dbReference type="PANTHER" id="PTHR45570">
    <property type="entry name" value="CARBOXYLIC ESTER HYDROLASE"/>
    <property type="match status" value="1"/>
</dbReference>
<dbReference type="Proteomes" id="UP000838412">
    <property type="component" value="Chromosome 11"/>
</dbReference>
<dbReference type="EC" id="3.1.1.-" evidence="3"/>
<reference evidence="5" key="1">
    <citation type="submission" date="2022-01" db="EMBL/GenBank/DDBJ databases">
        <authorList>
            <person name="Braso-Vives M."/>
        </authorList>
    </citation>
    <scope>NUCLEOTIDE SEQUENCE</scope>
</reference>
<gene>
    <name evidence="5" type="primary">ACHE</name>
    <name evidence="5" type="ORF">BLAG_LOCUS4525</name>
</gene>
<comment type="similarity">
    <text evidence="1 3">Belongs to the type-B carboxylesterase/lipase family.</text>
</comment>
<keyword evidence="3" id="KW-0732">Signal</keyword>
<dbReference type="OrthoDB" id="3200163at2759"/>
<dbReference type="InterPro" id="IPR019826">
    <property type="entry name" value="Carboxylesterase_B_AS"/>
</dbReference>
<dbReference type="EMBL" id="OV696696">
    <property type="protein sequence ID" value="CAH1240659.1"/>
    <property type="molecule type" value="Genomic_DNA"/>
</dbReference>
<feature type="signal peptide" evidence="3">
    <location>
        <begin position="1"/>
        <end position="22"/>
    </location>
</feature>
<dbReference type="GO" id="GO:0016787">
    <property type="term" value="F:hydrolase activity"/>
    <property type="evidence" value="ECO:0007669"/>
    <property type="project" value="UniProtKB-KW"/>
</dbReference>
<evidence type="ECO:0000256" key="3">
    <source>
        <dbReference type="RuleBase" id="RU361235"/>
    </source>
</evidence>
<protein>
    <recommendedName>
        <fullName evidence="3">Carboxylic ester hydrolase</fullName>
        <ecNumber evidence="3">3.1.1.-</ecNumber>
    </recommendedName>
</protein>
<evidence type="ECO:0000259" key="4">
    <source>
        <dbReference type="Pfam" id="PF00135"/>
    </source>
</evidence>